<gene>
    <name evidence="2" type="ORF">DUNSADRAFT_13020</name>
</gene>
<evidence type="ECO:0000313" key="3">
    <source>
        <dbReference type="Proteomes" id="UP000815325"/>
    </source>
</evidence>
<sequence length="113" mass="12600">MWTEEKKSCSPGSSSYDGTLQSHTTIRTHTAAACAHIVSGTTIQHFLAVLLLRRTLLAAKMHPILLSFIKTQQRSSDAIEDCLWLLWIIIGLPPELQQSLPKECLPPLPRRSP</sequence>
<keyword evidence="3" id="KW-1185">Reference proteome</keyword>
<evidence type="ECO:0000256" key="1">
    <source>
        <dbReference type="SAM" id="MobiDB-lite"/>
    </source>
</evidence>
<organism evidence="2 3">
    <name type="scientific">Dunaliella salina</name>
    <name type="common">Green alga</name>
    <name type="synonym">Protococcus salinus</name>
    <dbReference type="NCBI Taxonomy" id="3046"/>
    <lineage>
        <taxon>Eukaryota</taxon>
        <taxon>Viridiplantae</taxon>
        <taxon>Chlorophyta</taxon>
        <taxon>core chlorophytes</taxon>
        <taxon>Chlorophyceae</taxon>
        <taxon>CS clade</taxon>
        <taxon>Chlamydomonadales</taxon>
        <taxon>Dunaliellaceae</taxon>
        <taxon>Dunaliella</taxon>
    </lineage>
</organism>
<comment type="caution">
    <text evidence="2">The sequence shown here is derived from an EMBL/GenBank/DDBJ whole genome shotgun (WGS) entry which is preliminary data.</text>
</comment>
<protein>
    <recommendedName>
        <fullName evidence="4">Encoded protein</fullName>
    </recommendedName>
</protein>
<accession>A0ABQ7GA79</accession>
<name>A0ABQ7GA79_DUNSA</name>
<feature type="region of interest" description="Disordered" evidence="1">
    <location>
        <begin position="1"/>
        <end position="20"/>
    </location>
</feature>
<feature type="compositionally biased region" description="Polar residues" evidence="1">
    <location>
        <begin position="10"/>
        <end position="20"/>
    </location>
</feature>
<reference evidence="2" key="1">
    <citation type="submission" date="2017-08" db="EMBL/GenBank/DDBJ databases">
        <authorList>
            <person name="Polle J.E."/>
            <person name="Barry K."/>
            <person name="Cushman J."/>
            <person name="Schmutz J."/>
            <person name="Tran D."/>
            <person name="Hathwaick L.T."/>
            <person name="Yim W.C."/>
            <person name="Jenkins J."/>
            <person name="Mckie-Krisberg Z.M."/>
            <person name="Prochnik S."/>
            <person name="Lindquist E."/>
            <person name="Dockter R.B."/>
            <person name="Adam C."/>
            <person name="Molina H."/>
            <person name="Bunkerborg J."/>
            <person name="Jin E."/>
            <person name="Buchheim M."/>
            <person name="Magnuson J."/>
        </authorList>
    </citation>
    <scope>NUCLEOTIDE SEQUENCE</scope>
    <source>
        <strain evidence="2">CCAP 19/18</strain>
    </source>
</reference>
<proteinExistence type="predicted"/>
<dbReference type="Proteomes" id="UP000815325">
    <property type="component" value="Unassembled WGS sequence"/>
</dbReference>
<evidence type="ECO:0000313" key="2">
    <source>
        <dbReference type="EMBL" id="KAF5831516.1"/>
    </source>
</evidence>
<evidence type="ECO:0008006" key="4">
    <source>
        <dbReference type="Google" id="ProtNLM"/>
    </source>
</evidence>
<dbReference type="EMBL" id="MU069942">
    <property type="protein sequence ID" value="KAF5831516.1"/>
    <property type="molecule type" value="Genomic_DNA"/>
</dbReference>